<evidence type="ECO:0000256" key="1">
    <source>
        <dbReference type="ARBA" id="ARBA00023015"/>
    </source>
</evidence>
<keyword evidence="3" id="KW-0804">Transcription</keyword>
<keyword evidence="1" id="KW-0805">Transcription regulation</keyword>
<organism evidence="6 7">
    <name type="scientific">Pseudonocardia petroleophila</name>
    <dbReference type="NCBI Taxonomy" id="37331"/>
    <lineage>
        <taxon>Bacteria</taxon>
        <taxon>Bacillati</taxon>
        <taxon>Actinomycetota</taxon>
        <taxon>Actinomycetes</taxon>
        <taxon>Pseudonocardiales</taxon>
        <taxon>Pseudonocardiaceae</taxon>
        <taxon>Pseudonocardia</taxon>
    </lineage>
</organism>
<evidence type="ECO:0000259" key="5">
    <source>
        <dbReference type="PROSITE" id="PS50977"/>
    </source>
</evidence>
<dbReference type="Gene3D" id="1.10.357.10">
    <property type="entry name" value="Tetracycline Repressor, domain 2"/>
    <property type="match status" value="1"/>
</dbReference>
<dbReference type="Proteomes" id="UP000515728">
    <property type="component" value="Chromosome"/>
</dbReference>
<evidence type="ECO:0000256" key="3">
    <source>
        <dbReference type="ARBA" id="ARBA00023163"/>
    </source>
</evidence>
<dbReference type="GO" id="GO:0000976">
    <property type="term" value="F:transcription cis-regulatory region binding"/>
    <property type="evidence" value="ECO:0007669"/>
    <property type="project" value="TreeGrafter"/>
</dbReference>
<dbReference type="PRINTS" id="PR00455">
    <property type="entry name" value="HTHTETR"/>
</dbReference>
<dbReference type="PANTHER" id="PTHR30055:SF234">
    <property type="entry name" value="HTH-TYPE TRANSCRIPTIONAL REGULATOR BETI"/>
    <property type="match status" value="1"/>
</dbReference>
<dbReference type="InterPro" id="IPR050109">
    <property type="entry name" value="HTH-type_TetR-like_transc_reg"/>
</dbReference>
<dbReference type="PANTHER" id="PTHR30055">
    <property type="entry name" value="HTH-TYPE TRANSCRIPTIONAL REGULATOR RUTR"/>
    <property type="match status" value="1"/>
</dbReference>
<dbReference type="Pfam" id="PF00440">
    <property type="entry name" value="TetR_N"/>
    <property type="match status" value="1"/>
</dbReference>
<keyword evidence="2 4" id="KW-0238">DNA-binding</keyword>
<accession>A0A7G7MNK8</accession>
<keyword evidence="7" id="KW-1185">Reference proteome</keyword>
<evidence type="ECO:0000256" key="2">
    <source>
        <dbReference type="ARBA" id="ARBA00023125"/>
    </source>
</evidence>
<dbReference type="EMBL" id="CP060131">
    <property type="protein sequence ID" value="QNG54369.1"/>
    <property type="molecule type" value="Genomic_DNA"/>
</dbReference>
<dbReference type="GO" id="GO:0003700">
    <property type="term" value="F:DNA-binding transcription factor activity"/>
    <property type="evidence" value="ECO:0007669"/>
    <property type="project" value="TreeGrafter"/>
</dbReference>
<dbReference type="SUPFAM" id="SSF46689">
    <property type="entry name" value="Homeodomain-like"/>
    <property type="match status" value="1"/>
</dbReference>
<reference evidence="6 7" key="1">
    <citation type="submission" date="2020-08" db="EMBL/GenBank/DDBJ databases">
        <authorList>
            <person name="Mo P."/>
        </authorList>
    </citation>
    <scope>NUCLEOTIDE SEQUENCE [LARGE SCALE GENOMIC DNA]</scope>
    <source>
        <strain evidence="6 7">CGMCC 4.1532</strain>
    </source>
</reference>
<dbReference type="KEGG" id="ppel:H6H00_11025"/>
<evidence type="ECO:0000313" key="7">
    <source>
        <dbReference type="Proteomes" id="UP000515728"/>
    </source>
</evidence>
<proteinExistence type="predicted"/>
<dbReference type="PROSITE" id="PS50977">
    <property type="entry name" value="HTH_TETR_2"/>
    <property type="match status" value="1"/>
</dbReference>
<dbReference type="RefSeq" id="WP_185721189.1">
    <property type="nucleotide sequence ID" value="NZ_BAAAWI010000001.1"/>
</dbReference>
<dbReference type="InterPro" id="IPR009057">
    <property type="entry name" value="Homeodomain-like_sf"/>
</dbReference>
<dbReference type="AlphaFoldDB" id="A0A7G7MNK8"/>
<protein>
    <submittedName>
        <fullName evidence="6">TetR/AcrR family transcriptional regulator</fullName>
    </submittedName>
</protein>
<feature type="DNA-binding region" description="H-T-H motif" evidence="4">
    <location>
        <begin position="28"/>
        <end position="47"/>
    </location>
</feature>
<gene>
    <name evidence="6" type="ORF">H6H00_11025</name>
</gene>
<evidence type="ECO:0000256" key="4">
    <source>
        <dbReference type="PROSITE-ProRule" id="PRU00335"/>
    </source>
</evidence>
<dbReference type="InterPro" id="IPR001647">
    <property type="entry name" value="HTH_TetR"/>
</dbReference>
<sequence>MSKRERTRAAILDTALELFAADGYEGTSMADVAAAAGVVRQTVLNHYPRKDDLVLAWGERRRRLIDAAAGSVAAGRTATERLTGVYRALAGINEAERDLARALHPHYEAIARRRVVPDSVLAAVEHGLSTGELDAGTPATTIGEVLTAVYFDTLSRWLDSADPADLTTLLLERIELVLRGARTPDRP</sequence>
<feature type="domain" description="HTH tetR-type" evidence="5">
    <location>
        <begin position="5"/>
        <end position="65"/>
    </location>
</feature>
<evidence type="ECO:0000313" key="6">
    <source>
        <dbReference type="EMBL" id="QNG54369.1"/>
    </source>
</evidence>
<name>A0A7G7MNK8_9PSEU</name>